<evidence type="ECO:0000256" key="8">
    <source>
        <dbReference type="ARBA" id="ARBA00022777"/>
    </source>
</evidence>
<dbReference type="PANTHER" id="PTHR30181">
    <property type="entry name" value="MANNITOL PERMEASE IIC COMPONENT"/>
    <property type="match status" value="1"/>
</dbReference>
<evidence type="ECO:0000256" key="7">
    <source>
        <dbReference type="ARBA" id="ARBA00022683"/>
    </source>
</evidence>
<evidence type="ECO:0000256" key="9">
    <source>
        <dbReference type="ARBA" id="ARBA00029908"/>
    </source>
</evidence>
<accession>A0ABQ4FRW2</accession>
<evidence type="ECO:0000313" key="14">
    <source>
        <dbReference type="Proteomes" id="UP000603904"/>
    </source>
</evidence>
<keyword evidence="14" id="KW-1185">Reference proteome</keyword>
<protein>
    <recommendedName>
        <fullName evidence="2">Mannitol-specific phosphotransferase enzyme IIA component</fullName>
    </recommendedName>
    <alternativeName>
        <fullName evidence="10">EIIA</fullName>
    </alternativeName>
    <alternativeName>
        <fullName evidence="11">EIII</fullName>
    </alternativeName>
    <alternativeName>
        <fullName evidence="9">PTS system mannitol-specific EIIA component</fullName>
    </alternativeName>
</protein>
<evidence type="ECO:0000256" key="2">
    <source>
        <dbReference type="ARBA" id="ARBA00014783"/>
    </source>
</evidence>
<evidence type="ECO:0000256" key="6">
    <source>
        <dbReference type="ARBA" id="ARBA00022679"/>
    </source>
</evidence>
<reference evidence="13 14" key="1">
    <citation type="submission" date="2021-01" db="EMBL/GenBank/DDBJ databases">
        <title>Whole genome shotgun sequence of Microbispora corallina NBRC 16416.</title>
        <authorList>
            <person name="Komaki H."/>
            <person name="Tamura T."/>
        </authorList>
    </citation>
    <scope>NUCLEOTIDE SEQUENCE [LARGE SCALE GENOMIC DNA]</scope>
    <source>
        <strain evidence="13 14">NBRC 16416</strain>
    </source>
</reference>
<evidence type="ECO:0000313" key="13">
    <source>
        <dbReference type="EMBL" id="GIH37544.1"/>
    </source>
</evidence>
<keyword evidence="7" id="KW-0598">Phosphotransferase system</keyword>
<dbReference type="InterPro" id="IPR016152">
    <property type="entry name" value="PTrfase/Anion_transptr"/>
</dbReference>
<dbReference type="CDD" id="cd00211">
    <property type="entry name" value="PTS_IIA_fru"/>
    <property type="match status" value="1"/>
</dbReference>
<name>A0ABQ4FRW2_9ACTN</name>
<dbReference type="InterPro" id="IPR050893">
    <property type="entry name" value="Sugar_PTS"/>
</dbReference>
<dbReference type="EMBL" id="BOOC01000002">
    <property type="protein sequence ID" value="GIH37544.1"/>
    <property type="molecule type" value="Genomic_DNA"/>
</dbReference>
<keyword evidence="6" id="KW-0808">Transferase</keyword>
<evidence type="ECO:0000256" key="1">
    <source>
        <dbReference type="ARBA" id="ARBA00002434"/>
    </source>
</evidence>
<dbReference type="Proteomes" id="UP000603904">
    <property type="component" value="Unassembled WGS sequence"/>
</dbReference>
<keyword evidence="3" id="KW-0813">Transport</keyword>
<comment type="caution">
    <text evidence="13">The sequence shown here is derived from an EMBL/GenBank/DDBJ whole genome shotgun (WGS) entry which is preliminary data.</text>
</comment>
<evidence type="ECO:0000256" key="3">
    <source>
        <dbReference type="ARBA" id="ARBA00022448"/>
    </source>
</evidence>
<proteinExistence type="predicted"/>
<evidence type="ECO:0000256" key="11">
    <source>
        <dbReference type="ARBA" id="ARBA00030962"/>
    </source>
</evidence>
<evidence type="ECO:0000259" key="12">
    <source>
        <dbReference type="PROSITE" id="PS51094"/>
    </source>
</evidence>
<keyword evidence="5" id="KW-0762">Sugar transport</keyword>
<dbReference type="Gene3D" id="3.40.930.10">
    <property type="entry name" value="Mannitol-specific EII, Chain A"/>
    <property type="match status" value="1"/>
</dbReference>
<evidence type="ECO:0000256" key="4">
    <source>
        <dbReference type="ARBA" id="ARBA00022553"/>
    </source>
</evidence>
<evidence type="ECO:0000256" key="5">
    <source>
        <dbReference type="ARBA" id="ARBA00022597"/>
    </source>
</evidence>
<organism evidence="13 14">
    <name type="scientific">Microbispora corallina</name>
    <dbReference type="NCBI Taxonomy" id="83302"/>
    <lineage>
        <taxon>Bacteria</taxon>
        <taxon>Bacillati</taxon>
        <taxon>Actinomycetota</taxon>
        <taxon>Actinomycetes</taxon>
        <taxon>Streptosporangiales</taxon>
        <taxon>Streptosporangiaceae</taxon>
        <taxon>Microbispora</taxon>
    </lineage>
</organism>
<dbReference type="RefSeq" id="WP_204055294.1">
    <property type="nucleotide sequence ID" value="NZ_BAAAGP010000001.1"/>
</dbReference>
<dbReference type="PANTHER" id="PTHR30181:SF2">
    <property type="entry name" value="PTS SYSTEM MANNITOL-SPECIFIC EIICBA COMPONENT"/>
    <property type="match status" value="1"/>
</dbReference>
<dbReference type="SUPFAM" id="SSF55804">
    <property type="entry name" value="Phoshotransferase/anion transport protein"/>
    <property type="match status" value="1"/>
</dbReference>
<sequence>MADRAGTAPLPLDPRAVRLDAVAADVEDAIRQCGRTLAAVGAVDGSYTEAMLERERSISTYVGEGVAIPHGTLVSKDAVRHDAVCVLRFPGGVDWHGERVTVCVGIAARGDGHVRLLSELARILLDPDRAAALRDATEVAAVVALLTPDPDSEGEDASE</sequence>
<dbReference type="PROSITE" id="PS00372">
    <property type="entry name" value="PTS_EIIA_TYPE_2_HIS"/>
    <property type="match status" value="1"/>
</dbReference>
<evidence type="ECO:0000256" key="10">
    <source>
        <dbReference type="ARBA" id="ARBA00030956"/>
    </source>
</evidence>
<dbReference type="Pfam" id="PF00359">
    <property type="entry name" value="PTS_EIIA_2"/>
    <property type="match status" value="1"/>
</dbReference>
<feature type="domain" description="PTS EIIA type-2" evidence="12">
    <location>
        <begin position="10"/>
        <end position="149"/>
    </location>
</feature>
<gene>
    <name evidence="13" type="ORF">Mco01_05440</name>
</gene>
<keyword evidence="8" id="KW-0418">Kinase</keyword>
<dbReference type="InterPro" id="IPR002178">
    <property type="entry name" value="PTS_EIIA_type-2_dom"/>
</dbReference>
<keyword evidence="4" id="KW-0597">Phosphoprotein</keyword>
<comment type="function">
    <text evidence="1">The phosphoenolpyruvate-dependent sugar phosphotransferase system (sugar PTS), a major carbohydrate active transport system, catalyzes the phosphorylation of incoming sugar substrates concomitantly with their translocation across the cell membrane. The enzyme II CmtAB PTS system is involved in D-mannitol transport.</text>
</comment>
<dbReference type="PROSITE" id="PS51094">
    <property type="entry name" value="PTS_EIIA_TYPE_2"/>
    <property type="match status" value="1"/>
</dbReference>